<comment type="catalytic activity">
    <reaction evidence="5">
        <text>O-acetyl-L-serine + hydrogen sulfide = L-cysteine + acetate</text>
        <dbReference type="Rhea" id="RHEA:14829"/>
        <dbReference type="ChEBI" id="CHEBI:29919"/>
        <dbReference type="ChEBI" id="CHEBI:30089"/>
        <dbReference type="ChEBI" id="CHEBI:35235"/>
        <dbReference type="ChEBI" id="CHEBI:58340"/>
        <dbReference type="EC" id="2.5.1.47"/>
    </reaction>
</comment>
<dbReference type="EMBL" id="CP092014">
    <property type="protein sequence ID" value="WFN96273.1"/>
    <property type="molecule type" value="Genomic_DNA"/>
</dbReference>
<sequence length="312" mass="35110">MDVEQIGNTELIELTNISSNGNRLFVKCEYKNPTGSHKDRTFLHIIESLELHGKISPGMTLIDCSTGNGGAALAWIGQQKGYNVVIFMPEGMTRERIQQIKSFGAEIIETPKEKFLNGSDDEAIAYAKVNKNSFYINQSENILNMESWYECGREIIKQLASKNINPDYFICSIGTGGTFSGISKILKEEFPKLKSIGIEVDKSSPIHAKINKKIFTHRPHNMMGLGAGKISGNTKIDLIDEIKVISGEHAWARMRRFIKTNNKEIGPTCGANILISKEIMRSVSNKVIITIFFDSSWKYKSRWNGIYPEYNM</sequence>
<gene>
    <name evidence="7" type="ORF">MAY91_16125</name>
</gene>
<evidence type="ECO:0000313" key="7">
    <source>
        <dbReference type="EMBL" id="WFN96273.1"/>
    </source>
</evidence>
<name>A0ABY8GG39_EDWIC</name>
<evidence type="ECO:0000256" key="1">
    <source>
        <dbReference type="ARBA" id="ARBA00001933"/>
    </source>
</evidence>
<dbReference type="SUPFAM" id="SSF53686">
    <property type="entry name" value="Tryptophan synthase beta subunit-like PLP-dependent enzymes"/>
    <property type="match status" value="1"/>
</dbReference>
<evidence type="ECO:0000259" key="6">
    <source>
        <dbReference type="Pfam" id="PF00291"/>
    </source>
</evidence>
<evidence type="ECO:0000256" key="4">
    <source>
        <dbReference type="ARBA" id="ARBA00022898"/>
    </source>
</evidence>
<dbReference type="Proteomes" id="UP001222680">
    <property type="component" value="Chromosome"/>
</dbReference>
<protein>
    <recommendedName>
        <fullName evidence="3">cysteine synthase</fullName>
        <ecNumber evidence="3">2.5.1.47</ecNumber>
    </recommendedName>
</protein>
<dbReference type="Gene3D" id="3.40.50.1100">
    <property type="match status" value="2"/>
</dbReference>
<dbReference type="InterPro" id="IPR001926">
    <property type="entry name" value="TrpB-like_PALP"/>
</dbReference>
<keyword evidence="8" id="KW-1185">Reference proteome</keyword>
<accession>A0ABY8GG39</accession>
<dbReference type="Pfam" id="PF00291">
    <property type="entry name" value="PALP"/>
    <property type="match status" value="1"/>
</dbReference>
<dbReference type="InterPro" id="IPR050214">
    <property type="entry name" value="Cys_Synth/Cystath_Beta-Synth"/>
</dbReference>
<comment type="cofactor">
    <cofactor evidence="1">
        <name>pyridoxal 5'-phosphate</name>
        <dbReference type="ChEBI" id="CHEBI:597326"/>
    </cofactor>
</comment>
<dbReference type="InterPro" id="IPR036052">
    <property type="entry name" value="TrpB-like_PALP_sf"/>
</dbReference>
<dbReference type="PANTHER" id="PTHR10314">
    <property type="entry name" value="CYSTATHIONINE BETA-SYNTHASE"/>
    <property type="match status" value="1"/>
</dbReference>
<dbReference type="EC" id="2.5.1.47" evidence="3"/>
<evidence type="ECO:0000256" key="3">
    <source>
        <dbReference type="ARBA" id="ARBA00012681"/>
    </source>
</evidence>
<evidence type="ECO:0000256" key="5">
    <source>
        <dbReference type="ARBA" id="ARBA00047931"/>
    </source>
</evidence>
<keyword evidence="4" id="KW-0663">Pyridoxal phosphate</keyword>
<comment type="pathway">
    <text evidence="2">Amino-acid biosynthesis; L-cysteine biosynthesis; L-cysteine from L-serine: step 2/2.</text>
</comment>
<feature type="domain" description="Tryptophan synthase beta chain-like PALP" evidence="6">
    <location>
        <begin position="5"/>
        <end position="291"/>
    </location>
</feature>
<organism evidence="7 8">
    <name type="scientific">Edwardsiella ictaluri</name>
    <dbReference type="NCBI Taxonomy" id="67780"/>
    <lineage>
        <taxon>Bacteria</taxon>
        <taxon>Pseudomonadati</taxon>
        <taxon>Pseudomonadota</taxon>
        <taxon>Gammaproteobacteria</taxon>
        <taxon>Enterobacterales</taxon>
        <taxon>Hafniaceae</taxon>
        <taxon>Edwardsiella</taxon>
    </lineage>
</organism>
<reference evidence="7 8" key="1">
    <citation type="submission" date="2022-02" db="EMBL/GenBank/DDBJ databases">
        <title>Phenotypic, genotypic and serological characterization of Edwardsiella ictaluri from catfish and ornamental fish species.</title>
        <authorList>
            <person name="Rose D."/>
            <person name="Tekedar H.C."/>
            <person name="Waldbieser G.C."/>
            <person name="Aarattuthodi S."/>
            <person name="Griffin M.J."/>
        </authorList>
    </citation>
    <scope>NUCLEOTIDE SEQUENCE [LARGE SCALE GENOMIC DNA]</scope>
    <source>
        <strain evidence="7 8">13 TAL-140 K3</strain>
    </source>
</reference>
<evidence type="ECO:0000313" key="8">
    <source>
        <dbReference type="Proteomes" id="UP001222680"/>
    </source>
</evidence>
<proteinExistence type="predicted"/>
<evidence type="ECO:0000256" key="2">
    <source>
        <dbReference type="ARBA" id="ARBA00004962"/>
    </source>
</evidence>
<dbReference type="CDD" id="cd01561">
    <property type="entry name" value="CBS_like"/>
    <property type="match status" value="1"/>
</dbReference>
<dbReference type="RefSeq" id="WP_049640688.1">
    <property type="nucleotide sequence ID" value="NZ_CP113159.1"/>
</dbReference>